<evidence type="ECO:0008006" key="4">
    <source>
        <dbReference type="Google" id="ProtNLM"/>
    </source>
</evidence>
<dbReference type="Proteomes" id="UP000249165">
    <property type="component" value="Unassembled WGS sequence"/>
</dbReference>
<dbReference type="EMBL" id="QLMG01000022">
    <property type="protein sequence ID" value="RAK15504.1"/>
    <property type="molecule type" value="Genomic_DNA"/>
</dbReference>
<name>A0A327Y430_9RHOB</name>
<keyword evidence="1" id="KW-0732">Signal</keyword>
<evidence type="ECO:0000313" key="3">
    <source>
        <dbReference type="Proteomes" id="UP000249165"/>
    </source>
</evidence>
<organism evidence="2 3">
    <name type="scientific">Salipiger aestuarii</name>
    <dbReference type="NCBI Taxonomy" id="568098"/>
    <lineage>
        <taxon>Bacteria</taxon>
        <taxon>Pseudomonadati</taxon>
        <taxon>Pseudomonadota</taxon>
        <taxon>Alphaproteobacteria</taxon>
        <taxon>Rhodobacterales</taxon>
        <taxon>Roseobacteraceae</taxon>
        <taxon>Salipiger</taxon>
    </lineage>
</organism>
<feature type="signal peptide" evidence="1">
    <location>
        <begin position="1"/>
        <end position="20"/>
    </location>
</feature>
<sequence length="94" mass="10226">MRFFLMTTMAGGLLAGATQAQELFVPTIQARQIDGSYNAYPIKGTEAGMLRSDCDRQARTWEQKNRTAIRAADSAMSSPGNGDAVEVICKLKQP</sequence>
<accession>A0A327Y430</accession>
<feature type="chain" id="PRO_5016350095" description="UrcA family protein" evidence="1">
    <location>
        <begin position="21"/>
        <end position="94"/>
    </location>
</feature>
<evidence type="ECO:0000256" key="1">
    <source>
        <dbReference type="SAM" id="SignalP"/>
    </source>
</evidence>
<protein>
    <recommendedName>
        <fullName evidence="4">UrcA family protein</fullName>
    </recommendedName>
</protein>
<comment type="caution">
    <text evidence="2">The sequence shown here is derived from an EMBL/GenBank/DDBJ whole genome shotgun (WGS) entry which is preliminary data.</text>
</comment>
<reference evidence="2 3" key="1">
    <citation type="submission" date="2018-06" db="EMBL/GenBank/DDBJ databases">
        <title>Genomic Encyclopedia of Archaeal and Bacterial Type Strains, Phase II (KMG-II): from individual species to whole genera.</title>
        <authorList>
            <person name="Goeker M."/>
        </authorList>
    </citation>
    <scope>NUCLEOTIDE SEQUENCE [LARGE SCALE GENOMIC DNA]</scope>
    <source>
        <strain evidence="2 3">DSM 22011</strain>
    </source>
</reference>
<evidence type="ECO:0000313" key="2">
    <source>
        <dbReference type="EMBL" id="RAK15504.1"/>
    </source>
</evidence>
<gene>
    <name evidence="2" type="ORF">ATI53_102239</name>
</gene>
<proteinExistence type="predicted"/>
<keyword evidence="3" id="KW-1185">Reference proteome</keyword>
<dbReference type="AlphaFoldDB" id="A0A327Y430"/>